<dbReference type="PANTHER" id="PTHR37304:SF1">
    <property type="entry name" value="MEMBRANE PROTEIN"/>
    <property type="match status" value="1"/>
</dbReference>
<dbReference type="EMBL" id="FBWC01000019">
    <property type="protein sequence ID" value="CUX44313.1"/>
    <property type="molecule type" value="Genomic_DNA"/>
</dbReference>
<evidence type="ECO:0008006" key="4">
    <source>
        <dbReference type="Google" id="ProtNLM"/>
    </source>
</evidence>
<reference evidence="2 3" key="1">
    <citation type="submission" date="2016-01" db="EMBL/GenBank/DDBJ databases">
        <authorList>
            <person name="Oliw E.H."/>
        </authorList>
    </citation>
    <scope>NUCLEOTIDE SEQUENCE [LARGE SCALE GENOMIC DNA]</scope>
    <source>
        <strain evidence="2 3">Kerr 14</strain>
    </source>
</reference>
<sequence>MGRSGEMRILNTITLLLIVIGGLDWLLIGLFQFDPIGLLLGGPGAILARIIYTLIGVSALWQLLPLFGAVAGRDAEAKIKRSNVHRP</sequence>
<organism evidence="2 3">
    <name type="scientific">Agrobacterium tumefaciens str. Kerr 14</name>
    <dbReference type="NCBI Taxonomy" id="1183424"/>
    <lineage>
        <taxon>Bacteria</taxon>
        <taxon>Pseudomonadati</taxon>
        <taxon>Pseudomonadota</taxon>
        <taxon>Alphaproteobacteria</taxon>
        <taxon>Hyphomicrobiales</taxon>
        <taxon>Rhizobiaceae</taxon>
        <taxon>Rhizobium/Agrobacterium group</taxon>
        <taxon>Agrobacterium</taxon>
        <taxon>Agrobacterium tumefaciens complex</taxon>
    </lineage>
</organism>
<dbReference type="AlphaFoldDB" id="A0A1S7QZB0"/>
<dbReference type="PANTHER" id="PTHR37304">
    <property type="entry name" value="MEMBRANE PROTEIN-RELATED"/>
    <property type="match status" value="1"/>
</dbReference>
<dbReference type="InterPro" id="IPR007211">
    <property type="entry name" value="DUF378"/>
</dbReference>
<dbReference type="Pfam" id="PF04070">
    <property type="entry name" value="DUF378"/>
    <property type="match status" value="1"/>
</dbReference>
<dbReference type="Proteomes" id="UP000191897">
    <property type="component" value="Unassembled WGS sequence"/>
</dbReference>
<gene>
    <name evidence="2" type="ORF">AGR4C_Lc10086</name>
</gene>
<name>A0A1S7QZB0_AGRTU</name>
<protein>
    <recommendedName>
        <fullName evidence="4">DUF378 domain-containing protein</fullName>
    </recommendedName>
</protein>
<proteinExistence type="predicted"/>
<feature type="transmembrane region" description="Helical" evidence="1">
    <location>
        <begin position="45"/>
        <end position="71"/>
    </location>
</feature>
<accession>A0A1S7QZB0</accession>
<keyword evidence="1" id="KW-0812">Transmembrane</keyword>
<evidence type="ECO:0000313" key="2">
    <source>
        <dbReference type="EMBL" id="CUX44313.1"/>
    </source>
</evidence>
<feature type="transmembrane region" description="Helical" evidence="1">
    <location>
        <begin position="12"/>
        <end position="33"/>
    </location>
</feature>
<evidence type="ECO:0000313" key="3">
    <source>
        <dbReference type="Proteomes" id="UP000191897"/>
    </source>
</evidence>
<evidence type="ECO:0000256" key="1">
    <source>
        <dbReference type="SAM" id="Phobius"/>
    </source>
</evidence>
<keyword evidence="1" id="KW-0472">Membrane</keyword>
<keyword evidence="1" id="KW-1133">Transmembrane helix</keyword>